<dbReference type="STRING" id="608538.HTH_0536"/>
<name>D3DGP7_HYDTT</name>
<accession>D3DGP7</accession>
<keyword evidence="2" id="KW-1185">Reference proteome</keyword>
<reference evidence="1 2" key="1">
    <citation type="journal article" date="2010" name="J. Bacteriol.">
        <title>Complete genome sequence of the thermophilic, obligately chemolithoautotrophic hydrogen-oxidizing bacterium Hydrogenobacter thermophilus TK-6.</title>
        <authorList>
            <person name="Arai H."/>
            <person name="Kanbe H."/>
            <person name="Ishii M."/>
            <person name="Igarashi Y."/>
        </authorList>
    </citation>
    <scope>NUCLEOTIDE SEQUENCE [LARGE SCALE GENOMIC DNA]</scope>
    <source>
        <strain evidence="2">DSM 6534 / IAM 12695 / TK-6 [Tokyo]</strain>
    </source>
</reference>
<dbReference type="EMBL" id="AP011112">
    <property type="protein sequence ID" value="BAI68999.1"/>
    <property type="molecule type" value="Genomic_DNA"/>
</dbReference>
<dbReference type="KEGG" id="hth:HTH_0536"/>
<dbReference type="KEGG" id="hte:Hydth_0534"/>
<evidence type="ECO:0000313" key="1">
    <source>
        <dbReference type="EMBL" id="BAI68999.1"/>
    </source>
</evidence>
<proteinExistence type="predicted"/>
<gene>
    <name evidence="1" type="ordered locus">HTH_0536</name>
</gene>
<dbReference type="RefSeq" id="WP_012963181.1">
    <property type="nucleotide sequence ID" value="NC_013799.1"/>
</dbReference>
<dbReference type="Proteomes" id="UP000002574">
    <property type="component" value="Chromosome"/>
</dbReference>
<protein>
    <submittedName>
        <fullName evidence="1">Uncharacterized protein</fullName>
    </submittedName>
</protein>
<sequence length="176" mass="20405">MSFNEALFKYELVKYLHEEPPTYTSLSLTRGEAVKLVGEGKLKEVEENLRKTIQQHLKDLPPDFEIPISLRFSPIQTSITITSKDFTSEELEITYYPLDVLLKYIDQTLLKKAQLFKKLPEILSASSLTLVKKKRLLVLRAYKNKTRKALLTTTNKDPTLIEALEYLIDLHRHLKS</sequence>
<evidence type="ECO:0000313" key="2">
    <source>
        <dbReference type="Proteomes" id="UP000002574"/>
    </source>
</evidence>
<organism evidence="1 2">
    <name type="scientific">Hydrogenobacter thermophilus (strain DSM 6534 / IAM 12695 / TK-6)</name>
    <dbReference type="NCBI Taxonomy" id="608538"/>
    <lineage>
        <taxon>Bacteria</taxon>
        <taxon>Pseudomonadati</taxon>
        <taxon>Aquificota</taxon>
        <taxon>Aquificia</taxon>
        <taxon>Aquificales</taxon>
        <taxon>Aquificaceae</taxon>
        <taxon>Hydrogenobacter</taxon>
    </lineage>
</organism>
<dbReference type="AlphaFoldDB" id="D3DGP7"/>